<proteinExistence type="predicted"/>
<reference evidence="3" key="2">
    <citation type="submission" date="2025-05" db="UniProtKB">
        <authorList>
            <consortium name="EnsemblMetazoa"/>
        </authorList>
    </citation>
    <scope>IDENTIFICATION</scope>
</reference>
<keyword evidence="1" id="KW-0175">Coiled coil</keyword>
<dbReference type="GO" id="GO:0032465">
    <property type="term" value="P:regulation of cytokinesis"/>
    <property type="evidence" value="ECO:0007669"/>
    <property type="project" value="InterPro"/>
</dbReference>
<sequence length="655" mass="73520">MTETTTNTDSFVSCIKVKGIELLPPVINPARRLELQTYKQQAIKLEKRLRNCKELKKNLQELMSTKNLTSSPYFDGNSHIEALGISSARSSVQPKKKPNLSRDIIDVTEYSNDGIKLINREEDMVCESRQGQTDFNQGQLLSVGDAYESDSSLNKSSEIPVSSVMSSAREPHSQWATPDFIGSCDNQGHFSPRKSSSPKPTRSTPPRNKSKSATAKPSSSPKPRLIRSNSYTLESPSPILLAHLQKCCKTNLEVPEASGNLSRGWTSLENNFSLNSEDSEFSSLNTVYNANLSSQTVSDKVPLDGVGDKELRLQKDTGQKSPTIEVVQTDISVQHITVNANSENIEPVKGTLDLTNPDCQLMQVLKKIPEDYSKQIIELLEKRRQEHQDKVENFGKQFKEASSKDEDLDDTDSITSELSSWSNYCAVADKLTEIELQKMYPAENRASSTIISNKKFFENETYSGDSSDSGAYQVIESTHMEKEIGVLDNTFDVDSKRIEQKRPESMKKVFLPNKSIETANKDAAKRRWAACIICAYVKGYLTRRLLHTSRVQSKIDTIRDAVICALQLHEVEHFDEADAELHRRLINQVSAACYEIHDIFFNLPMSEKMAIIATDRKRLLEKARRPSSAPEIPRSLSNSSRSSTKSFHSQTLMKT</sequence>
<dbReference type="KEGG" id="dvv:114326906"/>
<protein>
    <submittedName>
        <fullName evidence="5">Uncharacterized protein LOC114326906</fullName>
    </submittedName>
</protein>
<feature type="region of interest" description="Disordered" evidence="2">
    <location>
        <begin position="150"/>
        <end position="230"/>
    </location>
</feature>
<dbReference type="GO" id="GO:0032053">
    <property type="term" value="P:ciliary basal body organization"/>
    <property type="evidence" value="ECO:0007669"/>
    <property type="project" value="TreeGrafter"/>
</dbReference>
<dbReference type="OrthoDB" id="10028852at2759"/>
<dbReference type="PANTHER" id="PTHR13594">
    <property type="entry name" value="CENTRIOLAR COILED-COIL PROTEIN OF 110 KDA"/>
    <property type="match status" value="1"/>
</dbReference>
<evidence type="ECO:0000256" key="2">
    <source>
        <dbReference type="SAM" id="MobiDB-lite"/>
    </source>
</evidence>
<evidence type="ECO:0000313" key="5">
    <source>
        <dbReference type="RefSeq" id="XP_028131168.1"/>
    </source>
</evidence>
<dbReference type="GO" id="GO:0007099">
    <property type="term" value="P:centriole replication"/>
    <property type="evidence" value="ECO:0007669"/>
    <property type="project" value="InterPro"/>
</dbReference>
<feature type="region of interest" description="Disordered" evidence="2">
    <location>
        <begin position="623"/>
        <end position="655"/>
    </location>
</feature>
<feature type="compositionally biased region" description="Low complexity" evidence="2">
    <location>
        <begin position="193"/>
        <end position="223"/>
    </location>
</feature>
<gene>
    <name evidence="5" type="primary">LOC114326906</name>
</gene>
<reference evidence="5" key="1">
    <citation type="submission" date="2025-04" db="UniProtKB">
        <authorList>
            <consortium name="RefSeq"/>
        </authorList>
    </citation>
    <scope>IDENTIFICATION</scope>
    <source>
        <tissue evidence="5">Whole insect</tissue>
    </source>
</reference>
<feature type="coiled-coil region" evidence="1">
    <location>
        <begin position="35"/>
        <end position="65"/>
    </location>
</feature>
<dbReference type="PANTHER" id="PTHR13594:SF1">
    <property type="entry name" value="CENTRIOLAR COILED-COIL PROTEIN OF 110 KDA"/>
    <property type="match status" value="1"/>
</dbReference>
<dbReference type="InParanoid" id="A0A6P7FCK1"/>
<keyword evidence="4" id="KW-1185">Reference proteome</keyword>
<name>A0A6P7FCK1_DIAVI</name>
<organism evidence="5">
    <name type="scientific">Diabrotica virgifera virgifera</name>
    <name type="common">western corn rootworm</name>
    <dbReference type="NCBI Taxonomy" id="50390"/>
    <lineage>
        <taxon>Eukaryota</taxon>
        <taxon>Metazoa</taxon>
        <taxon>Ecdysozoa</taxon>
        <taxon>Arthropoda</taxon>
        <taxon>Hexapoda</taxon>
        <taxon>Insecta</taxon>
        <taxon>Pterygota</taxon>
        <taxon>Neoptera</taxon>
        <taxon>Endopterygota</taxon>
        <taxon>Coleoptera</taxon>
        <taxon>Polyphaga</taxon>
        <taxon>Cucujiformia</taxon>
        <taxon>Chrysomeloidea</taxon>
        <taxon>Chrysomelidae</taxon>
        <taxon>Galerucinae</taxon>
        <taxon>Diabroticina</taxon>
        <taxon>Diabroticites</taxon>
        <taxon>Diabrotica</taxon>
    </lineage>
</organism>
<dbReference type="CTD" id="100329274"/>
<dbReference type="EnsemblMetazoa" id="XM_028275367.2">
    <property type="protein sequence ID" value="XP_028131168.1"/>
    <property type="gene ID" value="LOC114326906"/>
</dbReference>
<accession>A0A6P7FCK1</accession>
<dbReference type="GO" id="GO:1903723">
    <property type="term" value="P:negative regulation of centriole elongation"/>
    <property type="evidence" value="ECO:0007669"/>
    <property type="project" value="TreeGrafter"/>
</dbReference>
<dbReference type="Pfam" id="PF16025">
    <property type="entry name" value="CaM_bind"/>
    <property type="match status" value="1"/>
</dbReference>
<dbReference type="RefSeq" id="XP_028131168.1">
    <property type="nucleotide sequence ID" value="XM_028275367.1"/>
</dbReference>
<dbReference type="InterPro" id="IPR033207">
    <property type="entry name" value="CCP110"/>
</dbReference>
<feature type="compositionally biased region" description="Low complexity" evidence="2">
    <location>
        <begin position="635"/>
        <end position="649"/>
    </location>
</feature>
<dbReference type="GO" id="GO:0005814">
    <property type="term" value="C:centriole"/>
    <property type="evidence" value="ECO:0007669"/>
    <property type="project" value="InterPro"/>
</dbReference>
<dbReference type="Proteomes" id="UP001652700">
    <property type="component" value="Unplaced"/>
</dbReference>
<evidence type="ECO:0000313" key="3">
    <source>
        <dbReference type="EnsemblMetazoa" id="XP_028131168.1"/>
    </source>
</evidence>
<dbReference type="AlphaFoldDB" id="A0A6P7FCK1"/>
<dbReference type="GeneID" id="114326906"/>
<evidence type="ECO:0000313" key="4">
    <source>
        <dbReference type="Proteomes" id="UP001652700"/>
    </source>
</evidence>
<feature type="compositionally biased region" description="Low complexity" evidence="2">
    <location>
        <begin position="156"/>
        <end position="167"/>
    </location>
</feature>
<evidence type="ECO:0000256" key="1">
    <source>
        <dbReference type="SAM" id="Coils"/>
    </source>
</evidence>